<dbReference type="InParanoid" id="K5WTE4"/>
<evidence type="ECO:0000313" key="3">
    <source>
        <dbReference type="Proteomes" id="UP000008370"/>
    </source>
</evidence>
<keyword evidence="3" id="KW-1185">Reference proteome</keyword>
<feature type="region of interest" description="Disordered" evidence="1">
    <location>
        <begin position="1"/>
        <end position="85"/>
    </location>
</feature>
<sequence>MQIAREKGEGEEEGVRHGTKRVGLESGRESSEKQRAKRLPSRFNGRPRFDEIQHPETAPLRVSVSSSESPSKRVQSAFKANFEHP</sequence>
<evidence type="ECO:0000256" key="1">
    <source>
        <dbReference type="SAM" id="MobiDB-lite"/>
    </source>
</evidence>
<organism evidence="2 3">
    <name type="scientific">Phanerochaete carnosa (strain HHB-10118-sp)</name>
    <name type="common">White-rot fungus</name>
    <name type="synonym">Peniophora carnosa</name>
    <dbReference type="NCBI Taxonomy" id="650164"/>
    <lineage>
        <taxon>Eukaryota</taxon>
        <taxon>Fungi</taxon>
        <taxon>Dikarya</taxon>
        <taxon>Basidiomycota</taxon>
        <taxon>Agaricomycotina</taxon>
        <taxon>Agaricomycetes</taxon>
        <taxon>Polyporales</taxon>
        <taxon>Phanerochaetaceae</taxon>
        <taxon>Phanerochaete</taxon>
    </lineage>
</organism>
<evidence type="ECO:0000313" key="2">
    <source>
        <dbReference type="EMBL" id="EKM53702.1"/>
    </source>
</evidence>
<dbReference type="KEGG" id="pco:PHACADRAFT_260189"/>
<dbReference type="AlphaFoldDB" id="K5WTE4"/>
<dbReference type="Proteomes" id="UP000008370">
    <property type="component" value="Unassembled WGS sequence"/>
</dbReference>
<proteinExistence type="predicted"/>
<name>K5WTE4_PHACS</name>
<dbReference type="EMBL" id="JH930474">
    <property type="protein sequence ID" value="EKM53702.1"/>
    <property type="molecule type" value="Genomic_DNA"/>
</dbReference>
<accession>K5WTE4</accession>
<dbReference type="RefSeq" id="XP_007398384.1">
    <property type="nucleotide sequence ID" value="XM_007398322.1"/>
</dbReference>
<reference evidence="2 3" key="1">
    <citation type="journal article" date="2012" name="BMC Genomics">
        <title>Comparative genomics of the white-rot fungi, Phanerochaete carnosa and P. chrysosporium, to elucidate the genetic basis of the distinct wood types they colonize.</title>
        <authorList>
            <person name="Suzuki H."/>
            <person name="MacDonald J."/>
            <person name="Syed K."/>
            <person name="Salamov A."/>
            <person name="Hori C."/>
            <person name="Aerts A."/>
            <person name="Henrissat B."/>
            <person name="Wiebenga A."/>
            <person name="vanKuyk P.A."/>
            <person name="Barry K."/>
            <person name="Lindquist E."/>
            <person name="LaButti K."/>
            <person name="Lapidus A."/>
            <person name="Lucas S."/>
            <person name="Coutinho P."/>
            <person name="Gong Y."/>
            <person name="Samejima M."/>
            <person name="Mahadevan R."/>
            <person name="Abou-Zaid M."/>
            <person name="de Vries R.P."/>
            <person name="Igarashi K."/>
            <person name="Yadav J.S."/>
            <person name="Grigoriev I.V."/>
            <person name="Master E.R."/>
        </authorList>
    </citation>
    <scope>NUCLEOTIDE SEQUENCE [LARGE SCALE GENOMIC DNA]</scope>
    <source>
        <strain evidence="2 3">HHB-10118-sp</strain>
    </source>
</reference>
<dbReference type="HOGENOM" id="CLU_2513394_0_0_1"/>
<gene>
    <name evidence="2" type="ORF">PHACADRAFT_260189</name>
</gene>
<protein>
    <submittedName>
        <fullName evidence="2">Uncharacterized protein</fullName>
    </submittedName>
</protein>
<dbReference type="GeneID" id="18917655"/>
<feature type="compositionally biased region" description="Low complexity" evidence="1">
    <location>
        <begin position="62"/>
        <end position="76"/>
    </location>
</feature>
<feature type="compositionally biased region" description="Basic and acidic residues" evidence="1">
    <location>
        <begin position="1"/>
        <end position="34"/>
    </location>
</feature>